<keyword evidence="3" id="KW-1185">Reference proteome</keyword>
<protein>
    <submittedName>
        <fullName evidence="2">Uncharacterized protein</fullName>
    </submittedName>
</protein>
<feature type="compositionally biased region" description="Pro residues" evidence="1">
    <location>
        <begin position="1"/>
        <end position="14"/>
    </location>
</feature>
<dbReference type="EMBL" id="JBEDUW010000003">
    <property type="protein sequence ID" value="KAK9938476.1"/>
    <property type="molecule type" value="Genomic_DNA"/>
</dbReference>
<dbReference type="AlphaFoldDB" id="A0AAW1XNM4"/>
<accession>A0AAW1XNM4</accession>
<organism evidence="2 3">
    <name type="scientific">Rubus argutus</name>
    <name type="common">Southern blackberry</name>
    <dbReference type="NCBI Taxonomy" id="59490"/>
    <lineage>
        <taxon>Eukaryota</taxon>
        <taxon>Viridiplantae</taxon>
        <taxon>Streptophyta</taxon>
        <taxon>Embryophyta</taxon>
        <taxon>Tracheophyta</taxon>
        <taxon>Spermatophyta</taxon>
        <taxon>Magnoliopsida</taxon>
        <taxon>eudicotyledons</taxon>
        <taxon>Gunneridae</taxon>
        <taxon>Pentapetalae</taxon>
        <taxon>rosids</taxon>
        <taxon>fabids</taxon>
        <taxon>Rosales</taxon>
        <taxon>Rosaceae</taxon>
        <taxon>Rosoideae</taxon>
        <taxon>Rosoideae incertae sedis</taxon>
        <taxon>Rubus</taxon>
    </lineage>
</organism>
<sequence>MLSPSPQPPPPSPVPLHLGMTTTTPTASTHSTEHHHRYPGRVATPVLPSSPTPAPSPLRRDHLDAAHSPHLQQLCHMPTPASLSLLCREERKKQNQKNHEFWRETRRMRKR</sequence>
<dbReference type="Proteomes" id="UP001457282">
    <property type="component" value="Unassembled WGS sequence"/>
</dbReference>
<reference evidence="2 3" key="1">
    <citation type="journal article" date="2023" name="G3 (Bethesda)">
        <title>A chromosome-length genome assembly and annotation of blackberry (Rubus argutus, cv. 'Hillquist').</title>
        <authorList>
            <person name="Bruna T."/>
            <person name="Aryal R."/>
            <person name="Dudchenko O."/>
            <person name="Sargent D.J."/>
            <person name="Mead D."/>
            <person name="Buti M."/>
            <person name="Cavallini A."/>
            <person name="Hytonen T."/>
            <person name="Andres J."/>
            <person name="Pham M."/>
            <person name="Weisz D."/>
            <person name="Mascagni F."/>
            <person name="Usai G."/>
            <person name="Natali L."/>
            <person name="Bassil N."/>
            <person name="Fernandez G.E."/>
            <person name="Lomsadze A."/>
            <person name="Armour M."/>
            <person name="Olukolu B."/>
            <person name="Poorten T."/>
            <person name="Britton C."/>
            <person name="Davik J."/>
            <person name="Ashrafi H."/>
            <person name="Aiden E.L."/>
            <person name="Borodovsky M."/>
            <person name="Worthington M."/>
        </authorList>
    </citation>
    <scope>NUCLEOTIDE SEQUENCE [LARGE SCALE GENOMIC DNA]</scope>
    <source>
        <strain evidence="2">PI 553951</strain>
    </source>
</reference>
<proteinExistence type="predicted"/>
<evidence type="ECO:0000256" key="1">
    <source>
        <dbReference type="SAM" id="MobiDB-lite"/>
    </source>
</evidence>
<feature type="compositionally biased region" description="Low complexity" evidence="1">
    <location>
        <begin position="21"/>
        <end position="30"/>
    </location>
</feature>
<comment type="caution">
    <text evidence="2">The sequence shown here is derived from an EMBL/GenBank/DDBJ whole genome shotgun (WGS) entry which is preliminary data.</text>
</comment>
<evidence type="ECO:0000313" key="3">
    <source>
        <dbReference type="Proteomes" id="UP001457282"/>
    </source>
</evidence>
<feature type="region of interest" description="Disordered" evidence="1">
    <location>
        <begin position="1"/>
        <end position="69"/>
    </location>
</feature>
<feature type="compositionally biased region" description="Basic and acidic residues" evidence="1">
    <location>
        <begin position="90"/>
        <end position="105"/>
    </location>
</feature>
<evidence type="ECO:0000313" key="2">
    <source>
        <dbReference type="EMBL" id="KAK9938476.1"/>
    </source>
</evidence>
<name>A0AAW1XNM4_RUBAR</name>
<feature type="region of interest" description="Disordered" evidence="1">
    <location>
        <begin position="90"/>
        <end position="111"/>
    </location>
</feature>
<gene>
    <name evidence="2" type="ORF">M0R45_015209</name>
</gene>
<feature type="compositionally biased region" description="Basic and acidic residues" evidence="1">
    <location>
        <begin position="58"/>
        <end position="67"/>
    </location>
</feature>